<evidence type="ECO:0000256" key="8">
    <source>
        <dbReference type="SAM" id="Phobius"/>
    </source>
</evidence>
<evidence type="ECO:0000313" key="11">
    <source>
        <dbReference type="EMBL" id="OZG68432.1"/>
    </source>
</evidence>
<feature type="compositionally biased region" description="Low complexity" evidence="7">
    <location>
        <begin position="81"/>
        <end position="98"/>
    </location>
</feature>
<dbReference type="InterPro" id="IPR050250">
    <property type="entry name" value="Macrolide_Exporter_MacB"/>
</dbReference>
<dbReference type="PANTHER" id="PTHR30572:SF4">
    <property type="entry name" value="ABC TRANSPORTER PERMEASE YTRF"/>
    <property type="match status" value="1"/>
</dbReference>
<evidence type="ECO:0000256" key="6">
    <source>
        <dbReference type="ARBA" id="ARBA00038076"/>
    </source>
</evidence>
<dbReference type="InterPro" id="IPR003838">
    <property type="entry name" value="ABC3_permease_C"/>
</dbReference>
<proteinExistence type="inferred from homology"/>
<evidence type="ECO:0000256" key="1">
    <source>
        <dbReference type="ARBA" id="ARBA00004651"/>
    </source>
</evidence>
<dbReference type="EMBL" id="MWXA01000002">
    <property type="protein sequence ID" value="OZG68432.1"/>
    <property type="molecule type" value="Genomic_DNA"/>
</dbReference>
<dbReference type="GO" id="GO:0022857">
    <property type="term" value="F:transmembrane transporter activity"/>
    <property type="evidence" value="ECO:0007669"/>
    <property type="project" value="TreeGrafter"/>
</dbReference>
<evidence type="ECO:0000313" key="12">
    <source>
        <dbReference type="Proteomes" id="UP000216451"/>
    </source>
</evidence>
<feature type="region of interest" description="Disordered" evidence="7">
    <location>
        <begin position="75"/>
        <end position="99"/>
    </location>
</feature>
<feature type="domain" description="MacB-like periplasmic core" evidence="10">
    <location>
        <begin position="20"/>
        <end position="275"/>
    </location>
</feature>
<organism evidence="11 12">
    <name type="scientific">Bifidobacterium aquikefiri</name>
    <dbReference type="NCBI Taxonomy" id="1653207"/>
    <lineage>
        <taxon>Bacteria</taxon>
        <taxon>Bacillati</taxon>
        <taxon>Actinomycetota</taxon>
        <taxon>Actinomycetes</taxon>
        <taxon>Bifidobacteriales</taxon>
        <taxon>Bifidobacteriaceae</taxon>
        <taxon>Bifidobacterium</taxon>
    </lineage>
</organism>
<protein>
    <submittedName>
        <fullName evidence="11">ABC transporter permease</fullName>
    </submittedName>
</protein>
<reference evidence="11 12" key="1">
    <citation type="journal article" date="2017" name="BMC Genomics">
        <title>Comparative genomic and phylogenomic analyses of the Bifidobacteriaceae family.</title>
        <authorList>
            <person name="Lugli G.A."/>
            <person name="Milani C."/>
            <person name="Turroni F."/>
            <person name="Duranti S."/>
            <person name="Mancabelli L."/>
            <person name="Mangifesta M."/>
            <person name="Ferrario C."/>
            <person name="Modesto M."/>
            <person name="Mattarelli P."/>
            <person name="Jiri K."/>
            <person name="van Sinderen D."/>
            <person name="Ventura M."/>
        </authorList>
    </citation>
    <scope>NUCLEOTIDE SEQUENCE [LARGE SCALE GENOMIC DNA]</scope>
    <source>
        <strain evidence="11 12">LMG 28769</strain>
    </source>
</reference>
<keyword evidence="2" id="KW-1003">Cell membrane</keyword>
<feature type="transmembrane region" description="Helical" evidence="8">
    <location>
        <begin position="432"/>
        <end position="453"/>
    </location>
</feature>
<feature type="transmembrane region" description="Helical" evidence="8">
    <location>
        <begin position="343"/>
        <end position="366"/>
    </location>
</feature>
<comment type="similarity">
    <text evidence="6">Belongs to the ABC-4 integral membrane protein family.</text>
</comment>
<dbReference type="Pfam" id="PF02687">
    <property type="entry name" value="FtsX"/>
    <property type="match status" value="1"/>
</dbReference>
<name>A0A261GAH7_9BIFI</name>
<dbReference type="InterPro" id="IPR025857">
    <property type="entry name" value="MacB_PCD"/>
</dbReference>
<evidence type="ECO:0000256" key="5">
    <source>
        <dbReference type="ARBA" id="ARBA00023136"/>
    </source>
</evidence>
<evidence type="ECO:0000256" key="2">
    <source>
        <dbReference type="ARBA" id="ARBA00022475"/>
    </source>
</evidence>
<dbReference type="RefSeq" id="WP_094692244.1">
    <property type="nucleotide sequence ID" value="NZ_CALENZ010000007.1"/>
</dbReference>
<dbReference type="GeneID" id="98294932"/>
<dbReference type="OrthoDB" id="9770036at2"/>
<comment type="subcellular location">
    <subcellularLocation>
        <location evidence="1">Cell membrane</location>
        <topology evidence="1">Multi-pass membrane protein</topology>
    </subcellularLocation>
</comment>
<keyword evidence="3 8" id="KW-0812">Transmembrane</keyword>
<evidence type="ECO:0000256" key="3">
    <source>
        <dbReference type="ARBA" id="ARBA00022692"/>
    </source>
</evidence>
<feature type="transmembrane region" description="Helical" evidence="8">
    <location>
        <begin position="20"/>
        <end position="40"/>
    </location>
</feature>
<gene>
    <name evidence="11" type="ORF">BAQU_0249</name>
</gene>
<feature type="domain" description="ABC3 transporter permease C-terminal" evidence="9">
    <location>
        <begin position="347"/>
        <end position="459"/>
    </location>
</feature>
<accession>A0A261GAH7</accession>
<evidence type="ECO:0000259" key="9">
    <source>
        <dbReference type="Pfam" id="PF02687"/>
    </source>
</evidence>
<feature type="transmembrane region" description="Helical" evidence="8">
    <location>
        <begin position="387"/>
        <end position="412"/>
    </location>
</feature>
<comment type="caution">
    <text evidence="11">The sequence shown here is derived from an EMBL/GenBank/DDBJ whole genome shotgun (WGS) entry which is preliminary data.</text>
</comment>
<dbReference type="Proteomes" id="UP000216451">
    <property type="component" value="Unassembled WGS sequence"/>
</dbReference>
<dbReference type="AlphaFoldDB" id="A0A261GAH7"/>
<keyword evidence="12" id="KW-1185">Reference proteome</keyword>
<dbReference type="PANTHER" id="PTHR30572">
    <property type="entry name" value="MEMBRANE COMPONENT OF TRANSPORTER-RELATED"/>
    <property type="match status" value="1"/>
</dbReference>
<sequence length="468" mass="49462">MFLNRMVFRSLSRQLRRRILIAVSVGLSTCVCTAMLGVVFDVGDKLNAELSTYGSNIVVQPKSDAVISDLYSSGGADSGDDSGNAAATGGSTDTDPTAFMKESDVQKIKTIFWAYNITDFAPQLNMHATVGEVCRDDSQKASCSSSPGSGSSSVAIVGTWFAKTLSLDTGESTVAGIRNMRSWWKVTGNWASDKITKRSGMENSEAMIGSTLAQQLNVQVGGSITLHKSGREQHVRIVGIFQSGDSDDNAIYMTSEAAERLNDTPNSVDRIEVKALTTPENDLARKAARNPAALSQEEWETWYCTAYPSSIAYQIEEVIPGSVAKQVRQVAALQGDVLKKTQAVMILMTVLSLISAAIAVANLMAASIGERSSEFALLKAIGASDGAVIRLILLETGVVSLVGALVGTALGSGAAQVIGHVVFGSGISMSPMVFVLVFVLLAVTILLASLSAIRSILGLRPAEVLHGR</sequence>
<evidence type="ECO:0000256" key="7">
    <source>
        <dbReference type="SAM" id="MobiDB-lite"/>
    </source>
</evidence>
<keyword evidence="4 8" id="KW-1133">Transmembrane helix</keyword>
<dbReference type="Pfam" id="PF12704">
    <property type="entry name" value="MacB_PCD"/>
    <property type="match status" value="1"/>
</dbReference>
<dbReference type="GO" id="GO:0005886">
    <property type="term" value="C:plasma membrane"/>
    <property type="evidence" value="ECO:0007669"/>
    <property type="project" value="UniProtKB-SubCell"/>
</dbReference>
<evidence type="ECO:0000259" key="10">
    <source>
        <dbReference type="Pfam" id="PF12704"/>
    </source>
</evidence>
<keyword evidence="5 8" id="KW-0472">Membrane</keyword>
<evidence type="ECO:0000256" key="4">
    <source>
        <dbReference type="ARBA" id="ARBA00022989"/>
    </source>
</evidence>